<reference evidence="2 3" key="1">
    <citation type="journal article" date="2014" name="Nat. Genet.">
        <title>Genome and transcriptome of the porcine whipworm Trichuris suis.</title>
        <authorList>
            <person name="Jex A.R."/>
            <person name="Nejsum P."/>
            <person name="Schwarz E.M."/>
            <person name="Hu L."/>
            <person name="Young N.D."/>
            <person name="Hall R.S."/>
            <person name="Korhonen P.K."/>
            <person name="Liao S."/>
            <person name="Thamsborg S."/>
            <person name="Xia J."/>
            <person name="Xu P."/>
            <person name="Wang S."/>
            <person name="Scheerlinck J.P."/>
            <person name="Hofmann A."/>
            <person name="Sternberg P.W."/>
            <person name="Wang J."/>
            <person name="Gasser R.B."/>
        </authorList>
    </citation>
    <scope>NUCLEOTIDE SEQUENCE [LARGE SCALE GENOMIC DNA]</scope>
    <source>
        <strain evidence="2">DCEP-RM93F</strain>
        <strain evidence="1">DCEP-RM93M</strain>
    </source>
</reference>
<gene>
    <name evidence="1" type="ORF">M513_09735</name>
    <name evidence="2" type="ORF">M514_09735</name>
</gene>
<organism evidence="2">
    <name type="scientific">Trichuris suis</name>
    <name type="common">pig whipworm</name>
    <dbReference type="NCBI Taxonomy" id="68888"/>
    <lineage>
        <taxon>Eukaryota</taxon>
        <taxon>Metazoa</taxon>
        <taxon>Ecdysozoa</taxon>
        <taxon>Nematoda</taxon>
        <taxon>Enoplea</taxon>
        <taxon>Dorylaimia</taxon>
        <taxon>Trichinellida</taxon>
        <taxon>Trichuridae</taxon>
        <taxon>Trichuris</taxon>
    </lineage>
</organism>
<sequence length="71" mass="8141">MLFSLSTRLLSQRECIHGSRSDLVAQNVDWINIGAVKGLMNDPSTTTNVNPSDEAYLERVDVEKNRKRWTY</sequence>
<dbReference type="Proteomes" id="UP000030758">
    <property type="component" value="Unassembled WGS sequence"/>
</dbReference>
<name>A0A085N516_9BILA</name>
<evidence type="ECO:0000313" key="1">
    <source>
        <dbReference type="EMBL" id="KFD49372.1"/>
    </source>
</evidence>
<dbReference type="EMBL" id="KL367554">
    <property type="protein sequence ID" value="KFD64562.1"/>
    <property type="molecule type" value="Genomic_DNA"/>
</dbReference>
<protein>
    <submittedName>
        <fullName evidence="2">Uncharacterized protein</fullName>
    </submittedName>
</protein>
<dbReference type="AlphaFoldDB" id="A0A085N516"/>
<dbReference type="EMBL" id="KL363272">
    <property type="protein sequence ID" value="KFD49372.1"/>
    <property type="molecule type" value="Genomic_DNA"/>
</dbReference>
<dbReference type="Proteomes" id="UP000030764">
    <property type="component" value="Unassembled WGS sequence"/>
</dbReference>
<accession>A0A085N516</accession>
<keyword evidence="3" id="KW-1185">Reference proteome</keyword>
<evidence type="ECO:0000313" key="3">
    <source>
        <dbReference type="Proteomes" id="UP000030764"/>
    </source>
</evidence>
<evidence type="ECO:0000313" key="2">
    <source>
        <dbReference type="EMBL" id="KFD64562.1"/>
    </source>
</evidence>
<proteinExistence type="predicted"/>